<organism evidence="1 2">
    <name type="scientific">Plastoroseomonas hellenica</name>
    <dbReference type="NCBI Taxonomy" id="2687306"/>
    <lineage>
        <taxon>Bacteria</taxon>
        <taxon>Pseudomonadati</taxon>
        <taxon>Pseudomonadota</taxon>
        <taxon>Alphaproteobacteria</taxon>
        <taxon>Acetobacterales</taxon>
        <taxon>Acetobacteraceae</taxon>
        <taxon>Plastoroseomonas</taxon>
    </lineage>
</organism>
<gene>
    <name evidence="1" type="ORF">GXW71_30215</name>
</gene>
<sequence length="206" mass="22300">MALQHIHLNAALTPKPRGKFASVDSGMVGISTFGLTPFWSTGFSGCVGLVMCGTGSWGALVHLNQSIQSGNKDLALALDVSARFLCSKMNIDRVTDVLIFYGDPGSNLGQSQNLNAHEIKRLLRCERVIDLRRTNEHATYGSDFVYVPARQTVYTDASGLALVAAGFDEDDELVPKPNNADFPYKSDGEKAKLTPGLGHKGWFQVP</sequence>
<dbReference type="RefSeq" id="WP_211856483.1">
    <property type="nucleotide sequence ID" value="NZ_JAAGBB010000064.1"/>
</dbReference>
<name>A0ABS5F7X4_9PROT</name>
<accession>A0ABS5F7X4</accession>
<comment type="caution">
    <text evidence="1">The sequence shown here is derived from an EMBL/GenBank/DDBJ whole genome shotgun (WGS) entry which is preliminary data.</text>
</comment>
<dbReference type="Proteomes" id="UP001196870">
    <property type="component" value="Unassembled WGS sequence"/>
</dbReference>
<proteinExistence type="predicted"/>
<keyword evidence="2" id="KW-1185">Reference proteome</keyword>
<protein>
    <submittedName>
        <fullName evidence="1">Uncharacterized protein</fullName>
    </submittedName>
</protein>
<dbReference type="EMBL" id="JAAGBB010000064">
    <property type="protein sequence ID" value="MBR0668665.1"/>
    <property type="molecule type" value="Genomic_DNA"/>
</dbReference>
<reference evidence="2" key="1">
    <citation type="journal article" date="2021" name="Syst. Appl. Microbiol.">
        <title>Roseomonas hellenica sp. nov., isolated from roots of wild-growing Alkanna tinctoria.</title>
        <authorList>
            <person name="Rat A."/>
            <person name="Naranjo H.D."/>
            <person name="Lebbe L."/>
            <person name="Cnockaert M."/>
            <person name="Krigas N."/>
            <person name="Grigoriadou K."/>
            <person name="Maloupa E."/>
            <person name="Willems A."/>
        </authorList>
    </citation>
    <scope>NUCLEOTIDE SEQUENCE [LARGE SCALE GENOMIC DNA]</scope>
    <source>
        <strain evidence="2">LMG 31523</strain>
    </source>
</reference>
<evidence type="ECO:0000313" key="2">
    <source>
        <dbReference type="Proteomes" id="UP001196870"/>
    </source>
</evidence>
<evidence type="ECO:0000313" key="1">
    <source>
        <dbReference type="EMBL" id="MBR0668665.1"/>
    </source>
</evidence>